<reference evidence="2 3" key="1">
    <citation type="submission" date="2024-11" db="EMBL/GenBank/DDBJ databases">
        <title>A near-complete genome assembly of Cinchona calisaya.</title>
        <authorList>
            <person name="Lian D.C."/>
            <person name="Zhao X.W."/>
            <person name="Wei L."/>
        </authorList>
    </citation>
    <scope>NUCLEOTIDE SEQUENCE [LARGE SCALE GENOMIC DNA]</scope>
    <source>
        <tissue evidence="2">Nenye</tissue>
    </source>
</reference>
<gene>
    <name evidence="2" type="ORF">ACH5RR_027891</name>
</gene>
<keyword evidence="3" id="KW-1185">Reference proteome</keyword>
<dbReference type="Proteomes" id="UP001630127">
    <property type="component" value="Unassembled WGS sequence"/>
</dbReference>
<evidence type="ECO:0000313" key="3">
    <source>
        <dbReference type="Proteomes" id="UP001630127"/>
    </source>
</evidence>
<sequence>MLYYYVEPISNLGNTLRDLQTDENVRKFLQWVENYKVIEVYCDHRSRKEINEITSKDNGKKVKTRVIIKEIKEEPKNVVRKNPNRRKALRIVPWQPKIVRLHLNVSRNNEPSKDNEAHKSSGDCKETENYGRANYSLDLVEEQNVDSASNQAQNGDNVDGDGATIIEDEFARYSNYCNDDHFGYENENEEPPICHVVNEGPSQSFHKVHENCEQTTRTNDCQTQFGRAEKHLHGQQINCGQNMEENNIGQQQQEDSIILGAKRG</sequence>
<evidence type="ECO:0000313" key="2">
    <source>
        <dbReference type="EMBL" id="KAL3508490.1"/>
    </source>
</evidence>
<proteinExistence type="predicted"/>
<name>A0ABD2YM62_9GENT</name>
<protein>
    <submittedName>
        <fullName evidence="2">Uncharacterized protein</fullName>
    </submittedName>
</protein>
<accession>A0ABD2YM62</accession>
<comment type="caution">
    <text evidence="2">The sequence shown here is derived from an EMBL/GenBank/DDBJ whole genome shotgun (WGS) entry which is preliminary data.</text>
</comment>
<organism evidence="2 3">
    <name type="scientific">Cinchona calisaya</name>
    <dbReference type="NCBI Taxonomy" id="153742"/>
    <lineage>
        <taxon>Eukaryota</taxon>
        <taxon>Viridiplantae</taxon>
        <taxon>Streptophyta</taxon>
        <taxon>Embryophyta</taxon>
        <taxon>Tracheophyta</taxon>
        <taxon>Spermatophyta</taxon>
        <taxon>Magnoliopsida</taxon>
        <taxon>eudicotyledons</taxon>
        <taxon>Gunneridae</taxon>
        <taxon>Pentapetalae</taxon>
        <taxon>asterids</taxon>
        <taxon>lamiids</taxon>
        <taxon>Gentianales</taxon>
        <taxon>Rubiaceae</taxon>
        <taxon>Cinchonoideae</taxon>
        <taxon>Cinchoneae</taxon>
        <taxon>Cinchona</taxon>
    </lineage>
</organism>
<dbReference type="EMBL" id="JBJUIK010000012">
    <property type="protein sequence ID" value="KAL3508490.1"/>
    <property type="molecule type" value="Genomic_DNA"/>
</dbReference>
<feature type="region of interest" description="Disordered" evidence="1">
    <location>
        <begin position="105"/>
        <end position="128"/>
    </location>
</feature>
<evidence type="ECO:0000256" key="1">
    <source>
        <dbReference type="SAM" id="MobiDB-lite"/>
    </source>
</evidence>
<feature type="compositionally biased region" description="Basic and acidic residues" evidence="1">
    <location>
        <begin position="110"/>
        <end position="128"/>
    </location>
</feature>
<dbReference type="AlphaFoldDB" id="A0ABD2YM62"/>